<feature type="transmembrane region" description="Helical" evidence="6">
    <location>
        <begin position="374"/>
        <end position="396"/>
    </location>
</feature>
<comment type="subcellular location">
    <subcellularLocation>
        <location evidence="1">Membrane</location>
        <topology evidence="1">Multi-pass membrane protein</topology>
    </subcellularLocation>
</comment>
<organism evidence="8">
    <name type="scientific">Darwinula stevensoni</name>
    <dbReference type="NCBI Taxonomy" id="69355"/>
    <lineage>
        <taxon>Eukaryota</taxon>
        <taxon>Metazoa</taxon>
        <taxon>Ecdysozoa</taxon>
        <taxon>Arthropoda</taxon>
        <taxon>Crustacea</taxon>
        <taxon>Oligostraca</taxon>
        <taxon>Ostracoda</taxon>
        <taxon>Podocopa</taxon>
        <taxon>Podocopida</taxon>
        <taxon>Darwinulocopina</taxon>
        <taxon>Darwinuloidea</taxon>
        <taxon>Darwinulidae</taxon>
        <taxon>Darwinula</taxon>
    </lineage>
</organism>
<dbReference type="EMBL" id="LR905843">
    <property type="protein sequence ID" value="CAD7253667.1"/>
    <property type="molecule type" value="Genomic_DNA"/>
</dbReference>
<dbReference type="Gene3D" id="1.20.1530.20">
    <property type="match status" value="1"/>
</dbReference>
<feature type="domain" description="Cation/H+ exchanger transmembrane" evidence="7">
    <location>
        <begin position="80"/>
        <end position="466"/>
    </location>
</feature>
<dbReference type="AlphaFoldDB" id="A0A7R9FSR1"/>
<protein>
    <recommendedName>
        <fullName evidence="7">Cation/H+ exchanger transmembrane domain-containing protein</fullName>
    </recommendedName>
</protein>
<keyword evidence="4 6" id="KW-1133">Transmembrane helix</keyword>
<feature type="transmembrane region" description="Helical" evidence="6">
    <location>
        <begin position="311"/>
        <end position="330"/>
    </location>
</feature>
<dbReference type="EMBL" id="CAJPEV010006326">
    <property type="protein sequence ID" value="CAG0904048.1"/>
    <property type="molecule type" value="Genomic_DNA"/>
</dbReference>
<name>A0A7R9FSR1_9CRUS</name>
<keyword evidence="3 6" id="KW-0812">Transmembrane</keyword>
<feature type="transmembrane region" description="Helical" evidence="6">
    <location>
        <begin position="39"/>
        <end position="61"/>
    </location>
</feature>
<feature type="transmembrane region" description="Helical" evidence="6">
    <location>
        <begin position="73"/>
        <end position="105"/>
    </location>
</feature>
<gene>
    <name evidence="8" type="ORF">DSTB1V02_LOCUS13415</name>
</gene>
<sequence length="487" mass="53311">MANSHCHECVLRGDKEVNADATRWKRLRQSLLCPPGVKLGRACTFLLVFPLVWIAGYGLTGHEMLLDGNLFKIYIIFFACLLGGWLMEIIRLPGLLGMIIVGMIFGNLKHQISWMEHPIQHGWSGKIRGVALVVILIRAGLGLNPEQLRRLSLMVARLAFVPSTVEAIIVACVSNLILGLRWAWAFTLGFALAAVSPAIVVPYMLKIQENGYGVDKGIPTLLLAASSLNDVFSIWAFLVFLGITFSQRSFVMQTIMPFVEVLLGFLYGIVIGIILWFIPNRKDNFALAEIRSILLLIGGIASYFGSISIKMHSAGALGALTLAFVASYGWRRQGYKQDNPVSLNFNFLWFIFQPLLFGLVGAELDFLKIKLTTVRYGLIVIFIGLLFRCCGAFVVLSGGNLNVKEKLFVAFSWLPKATVQAAVGSNALDAALALTDPNPQHIEWGQDILTIAVMAILVSAPIGATFIRSVSTNSPVNASDTSIAIPE</sequence>
<dbReference type="GO" id="GO:0016020">
    <property type="term" value="C:membrane"/>
    <property type="evidence" value="ECO:0007669"/>
    <property type="project" value="UniProtKB-SubCell"/>
</dbReference>
<feature type="transmembrane region" description="Helical" evidence="6">
    <location>
        <begin position="183"/>
        <end position="205"/>
    </location>
</feature>
<keyword evidence="9" id="KW-1185">Reference proteome</keyword>
<evidence type="ECO:0000256" key="6">
    <source>
        <dbReference type="SAM" id="Phobius"/>
    </source>
</evidence>
<dbReference type="OrthoDB" id="423807at2759"/>
<evidence type="ECO:0000256" key="1">
    <source>
        <dbReference type="ARBA" id="ARBA00004141"/>
    </source>
</evidence>
<dbReference type="InterPro" id="IPR006153">
    <property type="entry name" value="Cation/H_exchanger_TM"/>
</dbReference>
<accession>A0A7R9FSR1</accession>
<reference evidence="8" key="1">
    <citation type="submission" date="2020-11" db="EMBL/GenBank/DDBJ databases">
        <authorList>
            <person name="Tran Van P."/>
        </authorList>
    </citation>
    <scope>NUCLEOTIDE SEQUENCE</scope>
</reference>
<proteinExistence type="inferred from homology"/>
<evidence type="ECO:0000256" key="5">
    <source>
        <dbReference type="ARBA" id="ARBA00023136"/>
    </source>
</evidence>
<evidence type="ECO:0000313" key="9">
    <source>
        <dbReference type="Proteomes" id="UP000677054"/>
    </source>
</evidence>
<dbReference type="Pfam" id="PF00999">
    <property type="entry name" value="Na_H_Exchanger"/>
    <property type="match status" value="1"/>
</dbReference>
<feature type="transmembrane region" description="Helical" evidence="6">
    <location>
        <begin position="448"/>
        <end position="467"/>
    </location>
</feature>
<feature type="transmembrane region" description="Helical" evidence="6">
    <location>
        <begin position="255"/>
        <end position="278"/>
    </location>
</feature>
<dbReference type="GO" id="GO:1902600">
    <property type="term" value="P:proton transmembrane transport"/>
    <property type="evidence" value="ECO:0007669"/>
    <property type="project" value="InterPro"/>
</dbReference>
<feature type="transmembrane region" description="Helical" evidence="6">
    <location>
        <begin position="285"/>
        <end position="305"/>
    </location>
</feature>
<evidence type="ECO:0000256" key="4">
    <source>
        <dbReference type="ARBA" id="ARBA00022989"/>
    </source>
</evidence>
<feature type="transmembrane region" description="Helical" evidence="6">
    <location>
        <begin position="217"/>
        <end position="243"/>
    </location>
</feature>
<evidence type="ECO:0000256" key="2">
    <source>
        <dbReference type="ARBA" id="ARBA00007367"/>
    </source>
</evidence>
<evidence type="ECO:0000256" key="3">
    <source>
        <dbReference type="ARBA" id="ARBA00022692"/>
    </source>
</evidence>
<keyword evidence="5 6" id="KW-0472">Membrane</keyword>
<dbReference type="Proteomes" id="UP000677054">
    <property type="component" value="Unassembled WGS sequence"/>
</dbReference>
<comment type="similarity">
    <text evidence="2">Belongs to the monovalent cation:proton antiporter 1 (CPA1) transporter (TC 2.A.36) family.</text>
</comment>
<dbReference type="InterPro" id="IPR051843">
    <property type="entry name" value="CPA1_transporter"/>
</dbReference>
<feature type="transmembrane region" description="Helical" evidence="6">
    <location>
        <begin position="125"/>
        <end position="143"/>
    </location>
</feature>
<dbReference type="PANTHER" id="PTHR31102">
    <property type="match status" value="1"/>
</dbReference>
<feature type="transmembrane region" description="Helical" evidence="6">
    <location>
        <begin position="155"/>
        <end position="177"/>
    </location>
</feature>
<dbReference type="PANTHER" id="PTHR31102:SF1">
    <property type="entry name" value="CATION_H+ EXCHANGER DOMAIN-CONTAINING PROTEIN"/>
    <property type="match status" value="1"/>
</dbReference>
<evidence type="ECO:0000259" key="7">
    <source>
        <dbReference type="Pfam" id="PF00999"/>
    </source>
</evidence>
<evidence type="ECO:0000313" key="8">
    <source>
        <dbReference type="EMBL" id="CAD7253667.1"/>
    </source>
</evidence>
<dbReference type="GO" id="GO:0015297">
    <property type="term" value="F:antiporter activity"/>
    <property type="evidence" value="ECO:0007669"/>
    <property type="project" value="InterPro"/>
</dbReference>
<dbReference type="InterPro" id="IPR038770">
    <property type="entry name" value="Na+/solute_symporter_sf"/>
</dbReference>
<feature type="transmembrane region" description="Helical" evidence="6">
    <location>
        <begin position="342"/>
        <end position="362"/>
    </location>
</feature>